<gene>
    <name evidence="3" type="ORF">GCM10011505_20570</name>
</gene>
<dbReference type="InterPro" id="IPR039448">
    <property type="entry name" value="Beta_helix"/>
</dbReference>
<protein>
    <recommendedName>
        <fullName evidence="5">Pectate lyase superfamily protein domain-containing protein</fullName>
    </recommendedName>
</protein>
<evidence type="ECO:0000259" key="1">
    <source>
        <dbReference type="Pfam" id="PF12708"/>
    </source>
</evidence>
<evidence type="ECO:0000259" key="2">
    <source>
        <dbReference type="Pfam" id="PF13229"/>
    </source>
</evidence>
<dbReference type="InterPro" id="IPR024535">
    <property type="entry name" value="RHGA/B-epi-like_pectate_lyase"/>
</dbReference>
<dbReference type="RefSeq" id="WP_188577465.1">
    <property type="nucleotide sequence ID" value="NZ_BMDZ01000020.1"/>
</dbReference>
<organism evidence="3 4">
    <name type="scientific">Tistrella bauzanensis</name>
    <dbReference type="NCBI Taxonomy" id="657419"/>
    <lineage>
        <taxon>Bacteria</taxon>
        <taxon>Pseudomonadati</taxon>
        <taxon>Pseudomonadota</taxon>
        <taxon>Alphaproteobacteria</taxon>
        <taxon>Geminicoccales</taxon>
        <taxon>Geminicoccaceae</taxon>
        <taxon>Tistrella</taxon>
    </lineage>
</organism>
<accession>A0ABQ1IFI9</accession>
<keyword evidence="4" id="KW-1185">Reference proteome</keyword>
<dbReference type="SUPFAM" id="SSF51126">
    <property type="entry name" value="Pectin lyase-like"/>
    <property type="match status" value="1"/>
</dbReference>
<reference evidence="4" key="1">
    <citation type="journal article" date="2019" name="Int. J. Syst. Evol. Microbiol.">
        <title>The Global Catalogue of Microorganisms (GCM) 10K type strain sequencing project: providing services to taxonomists for standard genome sequencing and annotation.</title>
        <authorList>
            <consortium name="The Broad Institute Genomics Platform"/>
            <consortium name="The Broad Institute Genome Sequencing Center for Infectious Disease"/>
            <person name="Wu L."/>
            <person name="Ma J."/>
        </authorList>
    </citation>
    <scope>NUCLEOTIDE SEQUENCE [LARGE SCALE GENOMIC DNA]</scope>
    <source>
        <strain evidence="4">CGMCC 1.10188</strain>
    </source>
</reference>
<dbReference type="Proteomes" id="UP000603352">
    <property type="component" value="Unassembled WGS sequence"/>
</dbReference>
<proteinExistence type="predicted"/>
<evidence type="ECO:0008006" key="5">
    <source>
        <dbReference type="Google" id="ProtNLM"/>
    </source>
</evidence>
<dbReference type="EMBL" id="BMDZ01000020">
    <property type="protein sequence ID" value="GGB38895.1"/>
    <property type="molecule type" value="Genomic_DNA"/>
</dbReference>
<dbReference type="Pfam" id="PF13229">
    <property type="entry name" value="Beta_helix"/>
    <property type="match status" value="1"/>
</dbReference>
<name>A0ABQ1IFI9_9PROT</name>
<dbReference type="InterPro" id="IPR011050">
    <property type="entry name" value="Pectin_lyase_fold/virulence"/>
</dbReference>
<feature type="domain" description="Rhamnogalacturonase A/B/Epimerase-like pectate lyase" evidence="1">
    <location>
        <begin position="72"/>
        <end position="211"/>
    </location>
</feature>
<dbReference type="InterPro" id="IPR012334">
    <property type="entry name" value="Pectin_lyas_fold"/>
</dbReference>
<sequence>MTGTILELKTLAVTTPDMVADVLGYHEVGDGGGGLFVWRAGATAAEDGGLWIASTVATGGVWQRIVDSAGPVSVRWWGAAGDGVTDDTAAIQAALDAGFAMVHLPACNYAVSATLIVPASTTLTGEGSGGFEHANARTIIVKTNGDTNGDAVLETGLSCSISDLKIQPHNLAAVSYERATYPSGTGNTAIGLRSGGANTITDVVAMGFADAALHLGNTNKLMRCHVFRSRRGITTAGFDGMITNSGAMFCHEAGILLTTNYWMITGCRIEWNATYGIQANGGEYTVTANLFDRNGWAGLYLNGAWGHVVSGNYFSRNGAGGDGTMGRWSWSVPGHTSYLAPPTVADSCHIKIRYQRDCAITGNRYRAGRDDGNPPSGALSPAYIYNMDGTPGVTSNITIFANAGEAGSGGGFGGFATDYPGGSGVFGGTDTLAHALVYGRPVRLGTVATPGISTPRVPTGLPQATSVDVPIGTAIGGRIKVWTNSWNSTPSYAEVTFARSSGTATTLTAVIDNVIGDNVTAAALTVVDPVEMTVEPAMMTITFPGTRFYNVAFDLHTQ</sequence>
<evidence type="ECO:0000313" key="3">
    <source>
        <dbReference type="EMBL" id="GGB38895.1"/>
    </source>
</evidence>
<dbReference type="Gene3D" id="2.160.20.10">
    <property type="entry name" value="Single-stranded right-handed beta-helix, Pectin lyase-like"/>
    <property type="match status" value="1"/>
</dbReference>
<comment type="caution">
    <text evidence="3">The sequence shown here is derived from an EMBL/GenBank/DDBJ whole genome shotgun (WGS) entry which is preliminary data.</text>
</comment>
<evidence type="ECO:0000313" key="4">
    <source>
        <dbReference type="Proteomes" id="UP000603352"/>
    </source>
</evidence>
<feature type="domain" description="Right handed beta helix" evidence="2">
    <location>
        <begin position="253"/>
        <end position="365"/>
    </location>
</feature>
<dbReference type="Pfam" id="PF12708">
    <property type="entry name" value="Pect-lyase_RHGA_epim"/>
    <property type="match status" value="1"/>
</dbReference>